<name>A0A183CEW2_GLOPA</name>
<dbReference type="Pfam" id="PF00270">
    <property type="entry name" value="DEAD"/>
    <property type="match status" value="1"/>
</dbReference>
<dbReference type="Proteomes" id="UP000050741">
    <property type="component" value="Unassembled WGS sequence"/>
</dbReference>
<dbReference type="SMART" id="SM00490">
    <property type="entry name" value="HELICc"/>
    <property type="match status" value="1"/>
</dbReference>
<dbReference type="PANTHER" id="PTHR24031">
    <property type="entry name" value="RNA HELICASE"/>
    <property type="match status" value="1"/>
</dbReference>
<dbReference type="InterPro" id="IPR027417">
    <property type="entry name" value="P-loop_NTPase"/>
</dbReference>
<evidence type="ECO:0000256" key="5">
    <source>
        <dbReference type="ARBA" id="ARBA00022884"/>
    </source>
</evidence>
<dbReference type="Gene3D" id="3.40.50.300">
    <property type="entry name" value="P-loop containing nucleotide triphosphate hydrolases"/>
    <property type="match status" value="2"/>
</dbReference>
<dbReference type="EC" id="3.6.4.13" evidence="7"/>
<dbReference type="AlphaFoldDB" id="A0A183CEW2"/>
<reference evidence="10" key="2">
    <citation type="submission" date="2014-05" db="EMBL/GenBank/DDBJ databases">
        <title>The genome and life-stage specific transcriptomes of Globodera pallida elucidate key aspects of plant parasitism by a cyst nematode.</title>
        <authorList>
            <person name="Cotton J.A."/>
            <person name="Lilley C.J."/>
            <person name="Jones L.M."/>
            <person name="Kikuchi T."/>
            <person name="Reid A.J."/>
            <person name="Thorpe P."/>
            <person name="Tsai I.J."/>
            <person name="Beasley H."/>
            <person name="Blok V."/>
            <person name="Cock P.J.A."/>
            <person name="Van den Akker S.E."/>
            <person name="Holroyd N."/>
            <person name="Hunt M."/>
            <person name="Mantelin S."/>
            <person name="Naghra H."/>
            <person name="Pain A."/>
            <person name="Palomares-Rius J.E."/>
            <person name="Zarowiecki M."/>
            <person name="Berriman M."/>
            <person name="Jones J.T."/>
            <person name="Urwin P.E."/>
        </authorList>
    </citation>
    <scope>NUCLEOTIDE SEQUENCE [LARGE SCALE GENOMIC DNA]</scope>
    <source>
        <strain evidence="10">Lindley</strain>
    </source>
</reference>
<dbReference type="WBParaSite" id="GPLIN_001141700">
    <property type="protein sequence ID" value="GPLIN_001141700"/>
    <property type="gene ID" value="GPLIN_001141700"/>
</dbReference>
<dbReference type="PROSITE" id="PS00039">
    <property type="entry name" value="DEAD_ATP_HELICASE"/>
    <property type="match status" value="1"/>
</dbReference>
<reference evidence="10" key="1">
    <citation type="submission" date="2013-12" db="EMBL/GenBank/DDBJ databases">
        <authorList>
            <person name="Aslett M."/>
        </authorList>
    </citation>
    <scope>NUCLEOTIDE SEQUENCE [LARGE SCALE GENOMIC DNA]</scope>
    <source>
        <strain evidence="10">Lindley</strain>
    </source>
</reference>
<dbReference type="Pfam" id="PF00271">
    <property type="entry name" value="Helicase_C"/>
    <property type="match status" value="1"/>
</dbReference>
<evidence type="ECO:0000256" key="1">
    <source>
        <dbReference type="ARBA" id="ARBA00022741"/>
    </source>
</evidence>
<keyword evidence="4 6" id="KW-0067">ATP-binding</keyword>
<dbReference type="GO" id="GO:0005524">
    <property type="term" value="F:ATP binding"/>
    <property type="evidence" value="ECO:0007669"/>
    <property type="project" value="UniProtKB-UniRule"/>
</dbReference>
<dbReference type="PROSITE" id="PS51194">
    <property type="entry name" value="HELICASE_CTER"/>
    <property type="match status" value="1"/>
</dbReference>
<dbReference type="PROSITE" id="PS51192">
    <property type="entry name" value="HELICASE_ATP_BIND_1"/>
    <property type="match status" value="1"/>
</dbReference>
<proteinExistence type="inferred from homology"/>
<evidence type="ECO:0000256" key="4">
    <source>
        <dbReference type="ARBA" id="ARBA00022840"/>
    </source>
</evidence>
<protein>
    <recommendedName>
        <fullName evidence="7">ATP-dependent RNA helicase</fullName>
        <ecNumber evidence="7">3.6.4.13</ecNumber>
    </recommendedName>
</protein>
<evidence type="ECO:0000256" key="2">
    <source>
        <dbReference type="ARBA" id="ARBA00022801"/>
    </source>
</evidence>
<evidence type="ECO:0000256" key="3">
    <source>
        <dbReference type="ARBA" id="ARBA00022806"/>
    </source>
</evidence>
<dbReference type="GO" id="GO:0043186">
    <property type="term" value="C:P granule"/>
    <property type="evidence" value="ECO:0007669"/>
    <property type="project" value="UniProtKB-ARBA"/>
</dbReference>
<evidence type="ECO:0000313" key="11">
    <source>
        <dbReference type="WBParaSite" id="GPLIN_001141700"/>
    </source>
</evidence>
<evidence type="ECO:0000259" key="9">
    <source>
        <dbReference type="PROSITE" id="PS51194"/>
    </source>
</evidence>
<organism evidence="10 11">
    <name type="scientific">Globodera pallida</name>
    <name type="common">Potato cyst nematode worm</name>
    <name type="synonym">Heterodera pallida</name>
    <dbReference type="NCBI Taxonomy" id="36090"/>
    <lineage>
        <taxon>Eukaryota</taxon>
        <taxon>Metazoa</taxon>
        <taxon>Ecdysozoa</taxon>
        <taxon>Nematoda</taxon>
        <taxon>Chromadorea</taxon>
        <taxon>Rhabditida</taxon>
        <taxon>Tylenchina</taxon>
        <taxon>Tylenchomorpha</taxon>
        <taxon>Tylenchoidea</taxon>
        <taxon>Heteroderidae</taxon>
        <taxon>Heteroderinae</taxon>
        <taxon>Globodera</taxon>
    </lineage>
</organism>
<keyword evidence="2 6" id="KW-0378">Hydrolase</keyword>
<dbReference type="InterPro" id="IPR011545">
    <property type="entry name" value="DEAD/DEAH_box_helicase_dom"/>
</dbReference>
<sequence>MNELLSASRPSASRTIGELTVGELTVGELTYSIMSNLDNPGIFYQDRVFSNDAADNVLDGARELVAEYKRLDDIYQRFIREFSIGGLSFKYREELKLNYTLGNYSLSVDFNDLLMEKHPSISHGLVMGGANRQNEEKRLSSGISILVATPGRLLDHLQNTSNFLVRNLKCFIVDEADRIFDIGFEQEMHQIIKLLPKKRQSVLFSATCSAKVDELVKTALKTDPLKIGVMEPQMDPSEMATVEGLEQGYVVCPSEKRFLLLFTFLKKNRSKKIMVFFSSCASVRYHNDLLNFIDLPVMNIHGKLKQQQRTRTFFQFCQASSGTLLCTDVAARGLDIPRVDWIVQYDPPDEPREYIHRVGRTARGDTGTGHALLILRPEELGKSDPERVRILMEQIGEHSAPTRAGDLAELLFEQIGSRGIQVCKSFGFETPPFVDLPVSNKPRTKDNRTKFAGGLKGKRPKVEFVAGGIKKRKQQE</sequence>
<dbReference type="InterPro" id="IPR001650">
    <property type="entry name" value="Helicase_C-like"/>
</dbReference>
<evidence type="ECO:0000256" key="6">
    <source>
        <dbReference type="RuleBase" id="RU000492"/>
    </source>
</evidence>
<dbReference type="CDD" id="cd18787">
    <property type="entry name" value="SF2_C_DEAD"/>
    <property type="match status" value="1"/>
</dbReference>
<keyword evidence="5 7" id="KW-0694">RNA-binding</keyword>
<feature type="domain" description="Helicase C-terminal" evidence="9">
    <location>
        <begin position="244"/>
        <end position="408"/>
    </location>
</feature>
<comment type="domain">
    <text evidence="7">The Q motif is unique to and characteristic of the DEAD box family of RNA helicases and controls ATP binding and hydrolysis.</text>
</comment>
<evidence type="ECO:0000313" key="10">
    <source>
        <dbReference type="Proteomes" id="UP000050741"/>
    </source>
</evidence>
<evidence type="ECO:0000256" key="7">
    <source>
        <dbReference type="RuleBase" id="RU365068"/>
    </source>
</evidence>
<keyword evidence="3 6" id="KW-0347">Helicase</keyword>
<dbReference type="GO" id="GO:0003724">
    <property type="term" value="F:RNA helicase activity"/>
    <property type="evidence" value="ECO:0007669"/>
    <property type="project" value="UniProtKB-EC"/>
</dbReference>
<dbReference type="InterPro" id="IPR014001">
    <property type="entry name" value="Helicase_ATP-bd"/>
</dbReference>
<dbReference type="InterPro" id="IPR000629">
    <property type="entry name" value="RNA-helicase_DEAD-box_CS"/>
</dbReference>
<comment type="similarity">
    <text evidence="6">Belongs to the DEAD box helicase family.</text>
</comment>
<feature type="domain" description="Helicase ATP-binding" evidence="8">
    <location>
        <begin position="114"/>
        <end position="226"/>
    </location>
</feature>
<accession>A0A183CEW2</accession>
<dbReference type="SMART" id="SM00487">
    <property type="entry name" value="DEXDc"/>
    <property type="match status" value="1"/>
</dbReference>
<dbReference type="GO" id="GO:0016787">
    <property type="term" value="F:hydrolase activity"/>
    <property type="evidence" value="ECO:0007669"/>
    <property type="project" value="UniProtKB-KW"/>
</dbReference>
<keyword evidence="10" id="KW-1185">Reference proteome</keyword>
<comment type="catalytic activity">
    <reaction evidence="7">
        <text>ATP + H2O = ADP + phosphate + H(+)</text>
        <dbReference type="Rhea" id="RHEA:13065"/>
        <dbReference type="ChEBI" id="CHEBI:15377"/>
        <dbReference type="ChEBI" id="CHEBI:15378"/>
        <dbReference type="ChEBI" id="CHEBI:30616"/>
        <dbReference type="ChEBI" id="CHEBI:43474"/>
        <dbReference type="ChEBI" id="CHEBI:456216"/>
        <dbReference type="EC" id="3.6.4.13"/>
    </reaction>
</comment>
<keyword evidence="1 6" id="KW-0547">Nucleotide-binding</keyword>
<comment type="function">
    <text evidence="7">RNA helicase.</text>
</comment>
<dbReference type="SUPFAM" id="SSF52540">
    <property type="entry name" value="P-loop containing nucleoside triphosphate hydrolases"/>
    <property type="match status" value="1"/>
</dbReference>
<evidence type="ECO:0000259" key="8">
    <source>
        <dbReference type="PROSITE" id="PS51192"/>
    </source>
</evidence>
<dbReference type="GO" id="GO:0003723">
    <property type="term" value="F:RNA binding"/>
    <property type="evidence" value="ECO:0007669"/>
    <property type="project" value="UniProtKB-UniRule"/>
</dbReference>
<reference evidence="11" key="3">
    <citation type="submission" date="2016-06" db="UniProtKB">
        <authorList>
            <consortium name="WormBaseParasite"/>
        </authorList>
    </citation>
    <scope>IDENTIFICATION</scope>
</reference>